<proteinExistence type="predicted"/>
<evidence type="ECO:0000313" key="2">
    <source>
        <dbReference type="Proteomes" id="UP000271889"/>
    </source>
</evidence>
<sequence length="76" mass="8465">MGVIAIMGIGALISGFAMASGYLNLLQFVTHLSFIKMAVTLLKYIPQRIKDYLTLFYALQPQDPDEKGCMTINFCD</sequence>
<dbReference type="AlphaFoldDB" id="A0A3P6RJU0"/>
<evidence type="ECO:0000313" key="1">
    <source>
        <dbReference type="EMBL" id="VDK54940.1"/>
    </source>
</evidence>
<organism evidence="1 2">
    <name type="scientific">Cylicostephanus goldi</name>
    <name type="common">Nematode worm</name>
    <dbReference type="NCBI Taxonomy" id="71465"/>
    <lineage>
        <taxon>Eukaryota</taxon>
        <taxon>Metazoa</taxon>
        <taxon>Ecdysozoa</taxon>
        <taxon>Nematoda</taxon>
        <taxon>Chromadorea</taxon>
        <taxon>Rhabditida</taxon>
        <taxon>Rhabditina</taxon>
        <taxon>Rhabditomorpha</taxon>
        <taxon>Strongyloidea</taxon>
        <taxon>Strongylidae</taxon>
        <taxon>Cylicostephanus</taxon>
    </lineage>
</organism>
<keyword evidence="2" id="KW-1185">Reference proteome</keyword>
<protein>
    <submittedName>
        <fullName evidence="1">Uncharacterized protein</fullName>
    </submittedName>
</protein>
<gene>
    <name evidence="1" type="ORF">CGOC_LOCUS3153</name>
</gene>
<dbReference type="OrthoDB" id="75720at2759"/>
<name>A0A3P6RJU0_CYLGO</name>
<dbReference type="Proteomes" id="UP000271889">
    <property type="component" value="Unassembled WGS sequence"/>
</dbReference>
<dbReference type="EMBL" id="UYRV01007759">
    <property type="protein sequence ID" value="VDK54940.1"/>
    <property type="molecule type" value="Genomic_DNA"/>
</dbReference>
<accession>A0A3P6RJU0</accession>
<reference evidence="1 2" key="1">
    <citation type="submission" date="2018-11" db="EMBL/GenBank/DDBJ databases">
        <authorList>
            <consortium name="Pathogen Informatics"/>
        </authorList>
    </citation>
    <scope>NUCLEOTIDE SEQUENCE [LARGE SCALE GENOMIC DNA]</scope>
</reference>